<gene>
    <name evidence="1" type="ORF">POCTA_138.1.T0290333</name>
</gene>
<dbReference type="EMBL" id="CAJJDP010000029">
    <property type="protein sequence ID" value="CAD8154750.1"/>
    <property type="molecule type" value="Genomic_DNA"/>
</dbReference>
<organism evidence="1 2">
    <name type="scientific">Paramecium octaurelia</name>
    <dbReference type="NCBI Taxonomy" id="43137"/>
    <lineage>
        <taxon>Eukaryota</taxon>
        <taxon>Sar</taxon>
        <taxon>Alveolata</taxon>
        <taxon>Ciliophora</taxon>
        <taxon>Intramacronucleata</taxon>
        <taxon>Oligohymenophorea</taxon>
        <taxon>Peniculida</taxon>
        <taxon>Parameciidae</taxon>
        <taxon>Paramecium</taxon>
    </lineage>
</organism>
<dbReference type="AlphaFoldDB" id="A0A8S1TR16"/>
<reference evidence="1" key="1">
    <citation type="submission" date="2021-01" db="EMBL/GenBank/DDBJ databases">
        <authorList>
            <consortium name="Genoscope - CEA"/>
            <person name="William W."/>
        </authorList>
    </citation>
    <scope>NUCLEOTIDE SEQUENCE</scope>
</reference>
<accession>A0A8S1TR16</accession>
<comment type="caution">
    <text evidence="1">The sequence shown here is derived from an EMBL/GenBank/DDBJ whole genome shotgun (WGS) entry which is preliminary data.</text>
</comment>
<name>A0A8S1TR16_PAROT</name>
<sequence>MNQKILKEIIIIYVSRGYQFLKKYFHPEVIKFKECIEIFDFENASNYRGCQFQKDLCVEGNVKIK</sequence>
<proteinExistence type="predicted"/>
<keyword evidence="2" id="KW-1185">Reference proteome</keyword>
<evidence type="ECO:0000313" key="1">
    <source>
        <dbReference type="EMBL" id="CAD8154750.1"/>
    </source>
</evidence>
<dbReference type="Proteomes" id="UP000683925">
    <property type="component" value="Unassembled WGS sequence"/>
</dbReference>
<protein>
    <submittedName>
        <fullName evidence="1">Uncharacterized protein</fullName>
    </submittedName>
</protein>
<evidence type="ECO:0000313" key="2">
    <source>
        <dbReference type="Proteomes" id="UP000683925"/>
    </source>
</evidence>